<dbReference type="RefSeq" id="WP_171189639.1">
    <property type="nucleotide sequence ID" value="NZ_WTPX01000192.1"/>
</dbReference>
<evidence type="ECO:0000256" key="4">
    <source>
        <dbReference type="ARBA" id="ARBA00023163"/>
    </source>
</evidence>
<dbReference type="InterPro" id="IPR007627">
    <property type="entry name" value="RNA_pol_sigma70_r2"/>
</dbReference>
<keyword evidence="1" id="KW-0805">Transcription regulation</keyword>
<dbReference type="Proteomes" id="UP000609651">
    <property type="component" value="Unassembled WGS sequence"/>
</dbReference>
<dbReference type="InterPro" id="IPR013249">
    <property type="entry name" value="RNA_pol_sigma70_r4_t2"/>
</dbReference>
<keyword evidence="2" id="KW-0731">Sigma factor</keyword>
<reference evidence="8 9" key="1">
    <citation type="journal article" date="2020" name="Syst. Appl. Microbiol.">
        <title>Alienimonas chondri sp. nov., a novel planctomycete isolated from the biofilm of the red alga Chondrus crispus.</title>
        <authorList>
            <person name="Vitorino I."/>
            <person name="Albuquerque L."/>
            <person name="Wiegand S."/>
            <person name="Kallscheuer N."/>
            <person name="da Costa M.S."/>
            <person name="Lobo-da-Cunha A."/>
            <person name="Jogler C."/>
            <person name="Lage O.M."/>
        </authorList>
    </citation>
    <scope>NUCLEOTIDE SEQUENCE [LARGE SCALE GENOMIC DNA]</scope>
    <source>
        <strain evidence="8 9">LzC2</strain>
    </source>
</reference>
<evidence type="ECO:0000256" key="2">
    <source>
        <dbReference type="ARBA" id="ARBA00023082"/>
    </source>
</evidence>
<evidence type="ECO:0000259" key="7">
    <source>
        <dbReference type="Pfam" id="PF08281"/>
    </source>
</evidence>
<dbReference type="PANTHER" id="PTHR30385:SF8">
    <property type="entry name" value="RNA POLYMERASE SIGMA-E FACTOR"/>
    <property type="match status" value="1"/>
</dbReference>
<evidence type="ECO:0000259" key="6">
    <source>
        <dbReference type="Pfam" id="PF04542"/>
    </source>
</evidence>
<evidence type="ECO:0000313" key="8">
    <source>
        <dbReference type="EMBL" id="NNJ27734.1"/>
    </source>
</evidence>
<evidence type="ECO:0008006" key="10">
    <source>
        <dbReference type="Google" id="ProtNLM"/>
    </source>
</evidence>
<sequence length="212" mass="23918">MWPNSDETQQLLADAGGDEGAARTDARNDLMDRHRRSLERLVRMRLDRQVQRRVDASDVVQDVLMEAHKRLDTFLADGSMPFHLWLRQLARDRIIDMHRRHRAAAKRSVDREQSLQGRPGDDDSGAALAAQLKDAELTPAAATIRKELEQKFVAALDELNEDDRDLLLMRHIEGLGNSEVAQALGLSQPAAGMRHLRALRRLRKVLGDAAEP</sequence>
<keyword evidence="9" id="KW-1185">Reference proteome</keyword>
<dbReference type="InterPro" id="IPR014326">
    <property type="entry name" value="RNA_pol_sigma-70_Plancto"/>
</dbReference>
<evidence type="ECO:0000256" key="3">
    <source>
        <dbReference type="ARBA" id="ARBA00023125"/>
    </source>
</evidence>
<evidence type="ECO:0000256" key="5">
    <source>
        <dbReference type="SAM" id="MobiDB-lite"/>
    </source>
</evidence>
<name>A0ABX1VHZ6_9PLAN</name>
<comment type="caution">
    <text evidence="8">The sequence shown here is derived from an EMBL/GenBank/DDBJ whole genome shotgun (WGS) entry which is preliminary data.</text>
</comment>
<evidence type="ECO:0000256" key="1">
    <source>
        <dbReference type="ARBA" id="ARBA00023015"/>
    </source>
</evidence>
<dbReference type="NCBIfam" id="TIGR02984">
    <property type="entry name" value="Sig-70_plancto1"/>
    <property type="match status" value="1"/>
</dbReference>
<dbReference type="SUPFAM" id="SSF88946">
    <property type="entry name" value="Sigma2 domain of RNA polymerase sigma factors"/>
    <property type="match status" value="1"/>
</dbReference>
<dbReference type="NCBIfam" id="TIGR02937">
    <property type="entry name" value="sigma70-ECF"/>
    <property type="match status" value="1"/>
</dbReference>
<protein>
    <recommendedName>
        <fullName evidence="10">RNA polymerase factor sigma-70</fullName>
    </recommendedName>
</protein>
<dbReference type="Gene3D" id="1.10.10.10">
    <property type="entry name" value="Winged helix-like DNA-binding domain superfamily/Winged helix DNA-binding domain"/>
    <property type="match status" value="1"/>
</dbReference>
<dbReference type="InterPro" id="IPR014284">
    <property type="entry name" value="RNA_pol_sigma-70_dom"/>
</dbReference>
<gene>
    <name evidence="8" type="ORF">LzC2_38420</name>
</gene>
<organism evidence="8 9">
    <name type="scientific">Alienimonas chondri</name>
    <dbReference type="NCBI Taxonomy" id="2681879"/>
    <lineage>
        <taxon>Bacteria</taxon>
        <taxon>Pseudomonadati</taxon>
        <taxon>Planctomycetota</taxon>
        <taxon>Planctomycetia</taxon>
        <taxon>Planctomycetales</taxon>
        <taxon>Planctomycetaceae</taxon>
        <taxon>Alienimonas</taxon>
    </lineage>
</organism>
<feature type="domain" description="RNA polymerase sigma-70 region 2" evidence="6">
    <location>
        <begin position="31"/>
        <end position="102"/>
    </location>
</feature>
<dbReference type="InterPro" id="IPR013325">
    <property type="entry name" value="RNA_pol_sigma_r2"/>
</dbReference>
<accession>A0ABX1VHZ6</accession>
<proteinExistence type="predicted"/>
<dbReference type="InterPro" id="IPR013324">
    <property type="entry name" value="RNA_pol_sigma_r3/r4-like"/>
</dbReference>
<feature type="region of interest" description="Disordered" evidence="5">
    <location>
        <begin position="102"/>
        <end position="125"/>
    </location>
</feature>
<dbReference type="InterPro" id="IPR036388">
    <property type="entry name" value="WH-like_DNA-bd_sf"/>
</dbReference>
<keyword evidence="4" id="KW-0804">Transcription</keyword>
<dbReference type="PANTHER" id="PTHR30385">
    <property type="entry name" value="SIGMA FACTOR F FLAGELLAR"/>
    <property type="match status" value="1"/>
</dbReference>
<dbReference type="Gene3D" id="1.10.1740.10">
    <property type="match status" value="1"/>
</dbReference>
<dbReference type="Pfam" id="PF08281">
    <property type="entry name" value="Sigma70_r4_2"/>
    <property type="match status" value="1"/>
</dbReference>
<dbReference type="Pfam" id="PF04542">
    <property type="entry name" value="Sigma70_r2"/>
    <property type="match status" value="1"/>
</dbReference>
<dbReference type="SUPFAM" id="SSF88659">
    <property type="entry name" value="Sigma3 and sigma4 domains of RNA polymerase sigma factors"/>
    <property type="match status" value="1"/>
</dbReference>
<evidence type="ECO:0000313" key="9">
    <source>
        <dbReference type="Proteomes" id="UP000609651"/>
    </source>
</evidence>
<dbReference type="EMBL" id="WTPX01000192">
    <property type="protein sequence ID" value="NNJ27734.1"/>
    <property type="molecule type" value="Genomic_DNA"/>
</dbReference>
<keyword evidence="3" id="KW-0238">DNA-binding</keyword>
<feature type="domain" description="RNA polymerase sigma factor 70 region 4 type 2" evidence="7">
    <location>
        <begin position="151"/>
        <end position="202"/>
    </location>
</feature>